<organism evidence="1 2">
    <name type="scientific">Moniliophthora roreri (strain MCA 2997)</name>
    <name type="common">Cocoa frosty pod rot fungus</name>
    <name type="synonym">Crinipellis roreri</name>
    <dbReference type="NCBI Taxonomy" id="1381753"/>
    <lineage>
        <taxon>Eukaryota</taxon>
        <taxon>Fungi</taxon>
        <taxon>Dikarya</taxon>
        <taxon>Basidiomycota</taxon>
        <taxon>Agaricomycotina</taxon>
        <taxon>Agaricomycetes</taxon>
        <taxon>Agaricomycetidae</taxon>
        <taxon>Agaricales</taxon>
        <taxon>Marasmiineae</taxon>
        <taxon>Marasmiaceae</taxon>
        <taxon>Moniliophthora</taxon>
    </lineage>
</organism>
<gene>
    <name evidence="1" type="ORF">Moror_1140</name>
</gene>
<evidence type="ECO:0000313" key="2">
    <source>
        <dbReference type="Proteomes" id="UP000017559"/>
    </source>
</evidence>
<dbReference type="CDD" id="cd24007">
    <property type="entry name" value="ASKHA_NBD_eukNAGK-like"/>
    <property type="match status" value="1"/>
</dbReference>
<dbReference type="EMBL" id="AWSO01000365">
    <property type="protein sequence ID" value="ESK91162.1"/>
    <property type="molecule type" value="Genomic_DNA"/>
</dbReference>
<sequence>MMSLPHPDRQLILAIDAGGTKCTAVLATVNEGVIARGEAGPCNFSSIGLENTITTIQTAISNALSASTTTPTATTEPPPKFLVAWIGIAGLDITRPSDIARIRPHLARSLGFEQEDSSSKNLIISSDAGLLSSVLIREQPTLTTAIVLVAGTGSIAHLYTTLSRNKTKTKTETESPSLVLPRTIARAGGWGYLLGDEGSGYDAGRRAIRALLGAHDAGEPPTRLHKAVLEVLGCEDVKEVIAKVYGAAPKAIIASLSKVVMTLAFEEPDDEALGIVEEMVRSLVDLVLALTRRAQREGVVKDNVALVCSGSLLVQVPRFRESVVQKLKERAPGIEFGKVFLVQDAAAYTAVALAECRKL</sequence>
<accession>V2XBT6</accession>
<dbReference type="HOGENOM" id="CLU_016274_7_0_1"/>
<dbReference type="InterPro" id="IPR052519">
    <property type="entry name" value="Euk-type_GlcNAc_Kinase"/>
</dbReference>
<dbReference type="STRING" id="1381753.V2XBT6"/>
<name>V2XBT6_MONRO</name>
<dbReference type="GO" id="GO:0016301">
    <property type="term" value="F:kinase activity"/>
    <property type="evidence" value="ECO:0007669"/>
    <property type="project" value="UniProtKB-KW"/>
</dbReference>
<dbReference type="PANTHER" id="PTHR43190:SF3">
    <property type="entry name" value="N-ACETYL-D-GLUCOSAMINE KINASE"/>
    <property type="match status" value="1"/>
</dbReference>
<proteinExistence type="predicted"/>
<dbReference type="PANTHER" id="PTHR43190">
    <property type="entry name" value="N-ACETYL-D-GLUCOSAMINE KINASE"/>
    <property type="match status" value="1"/>
</dbReference>
<protein>
    <submittedName>
        <fullName evidence="1">Glucokinase regulator family</fullName>
    </submittedName>
</protein>
<reference evidence="1 2" key="1">
    <citation type="journal article" date="2014" name="BMC Genomics">
        <title>Genome and secretome analysis of the hemibiotrophic fungal pathogen, Moniliophthora roreri, which causes frosty pod rot disease of cacao: mechanisms of the biotrophic and necrotrophic phases.</title>
        <authorList>
            <person name="Meinhardt L.W."/>
            <person name="Costa G.G.L."/>
            <person name="Thomazella D.P.T."/>
            <person name="Teixeira P.J.P.L."/>
            <person name="Carazzolle M.F."/>
            <person name="Schuster S.C."/>
            <person name="Carlson J.E."/>
            <person name="Guiltinan M.J."/>
            <person name="Mieczkowski P."/>
            <person name="Farmer A."/>
            <person name="Ramaraj T."/>
            <person name="Crozier J."/>
            <person name="Davis R.E."/>
            <person name="Shao J."/>
            <person name="Melnick R.L."/>
            <person name="Pereira G.A.G."/>
            <person name="Bailey B.A."/>
        </authorList>
    </citation>
    <scope>NUCLEOTIDE SEQUENCE [LARGE SCALE GENOMIC DNA]</scope>
    <source>
        <strain evidence="1 2">MCA 2997</strain>
    </source>
</reference>
<dbReference type="KEGG" id="mrr:Moror_1140"/>
<dbReference type="AlphaFoldDB" id="V2XBT6"/>
<keyword evidence="2" id="KW-1185">Reference proteome</keyword>
<dbReference type="Gene3D" id="3.30.420.40">
    <property type="match status" value="1"/>
</dbReference>
<comment type="caution">
    <text evidence="1">The sequence shown here is derived from an EMBL/GenBank/DDBJ whole genome shotgun (WGS) entry which is preliminary data.</text>
</comment>
<dbReference type="InterPro" id="IPR043129">
    <property type="entry name" value="ATPase_NBD"/>
</dbReference>
<dbReference type="SUPFAM" id="SSF53067">
    <property type="entry name" value="Actin-like ATPase domain"/>
    <property type="match status" value="2"/>
</dbReference>
<dbReference type="OrthoDB" id="311172at2759"/>
<evidence type="ECO:0000313" key="1">
    <source>
        <dbReference type="EMBL" id="ESK91162.1"/>
    </source>
</evidence>
<dbReference type="Proteomes" id="UP000017559">
    <property type="component" value="Unassembled WGS sequence"/>
</dbReference>